<evidence type="ECO:0000313" key="2">
    <source>
        <dbReference type="Proteomes" id="UP001231197"/>
    </source>
</evidence>
<gene>
    <name evidence="1" type="ORF">QMA06_02690</name>
</gene>
<protein>
    <submittedName>
        <fullName evidence="1">Uncharacterized protein</fullName>
    </submittedName>
</protein>
<proteinExistence type="predicted"/>
<dbReference type="RefSeq" id="WP_290205310.1">
    <property type="nucleotide sequence ID" value="NZ_JASDDK010000001.1"/>
</dbReference>
<comment type="caution">
    <text evidence="1">The sequence shown here is derived from an EMBL/GenBank/DDBJ whole genome shotgun (WGS) entry which is preliminary data.</text>
</comment>
<dbReference type="EMBL" id="JASDDK010000001">
    <property type="protein sequence ID" value="MDN3491612.1"/>
    <property type="molecule type" value="Genomic_DNA"/>
</dbReference>
<dbReference type="Proteomes" id="UP001231197">
    <property type="component" value="Unassembled WGS sequence"/>
</dbReference>
<organism evidence="1 2">
    <name type="scientific">Winogradskyella bathintestinalis</name>
    <dbReference type="NCBI Taxonomy" id="3035208"/>
    <lineage>
        <taxon>Bacteria</taxon>
        <taxon>Pseudomonadati</taxon>
        <taxon>Bacteroidota</taxon>
        <taxon>Flavobacteriia</taxon>
        <taxon>Flavobacteriales</taxon>
        <taxon>Flavobacteriaceae</taxon>
        <taxon>Winogradskyella</taxon>
    </lineage>
</organism>
<name>A0ABT7ZRJ2_9FLAO</name>
<keyword evidence="2" id="KW-1185">Reference proteome</keyword>
<sequence length="192" mass="22777">MSDHQILSAVLDSIAMYKRPRSLWPVPPPQNRFKKTLTKEDSLKARRLIIGYINEFRTIGIDTSLVIDIPDYAITENMFKTKDFSPIDKAYDSLLKIKIDIDRIKLKGVKNAIYFDSITYYDPSDHLTKYRSYTNIDYRFNFSNIIYNEEKTRAALRCIYRFEDRYPNGAIFLLEKRKDDWAILKSHFFIGY</sequence>
<evidence type="ECO:0000313" key="1">
    <source>
        <dbReference type="EMBL" id="MDN3491612.1"/>
    </source>
</evidence>
<reference evidence="1 2" key="1">
    <citation type="journal article" date="2023" name="Int. J. Syst. Evol. Microbiol.">
        <title>Winogradskyella bathintestinalis sp. nov., isolated from the intestine of the deep-sea loosejaw dragonfish, Malacosteus niger.</title>
        <authorList>
            <person name="Uniacke-Lowe S."/>
            <person name="Johnson C.N."/>
            <person name="Stanton C."/>
            <person name="Hill C."/>
            <person name="Ross P."/>
        </authorList>
    </citation>
    <scope>NUCLEOTIDE SEQUENCE [LARGE SCALE GENOMIC DNA]</scope>
    <source>
        <strain evidence="1 2">APC 3343</strain>
    </source>
</reference>
<accession>A0ABT7ZRJ2</accession>